<comment type="similarity">
    <text evidence="5">Belongs to the MIP/aquaporin (TC 1.A.8) family.</text>
</comment>
<dbReference type="Proteomes" id="UP000255099">
    <property type="component" value="Unassembled WGS sequence"/>
</dbReference>
<feature type="transmembrane region" description="Helical" evidence="6">
    <location>
        <begin position="395"/>
        <end position="414"/>
    </location>
</feature>
<dbReference type="PANTHER" id="PTHR35804">
    <property type="entry name" value="LYSINE EXPORTER LYSO"/>
    <property type="match status" value="1"/>
</dbReference>
<evidence type="ECO:0000256" key="3">
    <source>
        <dbReference type="ARBA" id="ARBA00022989"/>
    </source>
</evidence>
<keyword evidence="4 6" id="KW-0472">Membrane</keyword>
<feature type="transmembrane region" description="Helical" evidence="6">
    <location>
        <begin position="220"/>
        <end position="242"/>
    </location>
</feature>
<feature type="transmembrane region" description="Helical" evidence="6">
    <location>
        <begin position="51"/>
        <end position="71"/>
    </location>
</feature>
<name>A0A377W8G5_KLEPN</name>
<feature type="transmembrane region" description="Helical" evidence="6">
    <location>
        <begin position="319"/>
        <end position="344"/>
    </location>
</feature>
<dbReference type="Gene3D" id="1.20.1080.10">
    <property type="entry name" value="Glycerol uptake facilitator protein"/>
    <property type="match status" value="1"/>
</dbReference>
<dbReference type="Pfam" id="PF00230">
    <property type="entry name" value="MIP"/>
    <property type="match status" value="1"/>
</dbReference>
<dbReference type="PANTHER" id="PTHR35804:SF1">
    <property type="entry name" value="LYSINE EXPORTER LYSO"/>
    <property type="match status" value="1"/>
</dbReference>
<evidence type="ECO:0000313" key="8">
    <source>
        <dbReference type="Proteomes" id="UP000255099"/>
    </source>
</evidence>
<dbReference type="InterPro" id="IPR023271">
    <property type="entry name" value="Aquaporin-like"/>
</dbReference>
<evidence type="ECO:0000256" key="1">
    <source>
        <dbReference type="ARBA" id="ARBA00004141"/>
    </source>
</evidence>
<reference evidence="7 8" key="1">
    <citation type="submission" date="2018-06" db="EMBL/GenBank/DDBJ databases">
        <authorList>
            <consortium name="Pathogen Informatics"/>
            <person name="Doyle S."/>
        </authorList>
    </citation>
    <scope>NUCLEOTIDE SEQUENCE [LARGE SCALE GENOMIC DNA]</scope>
    <source>
        <strain evidence="7 8">NCTC9637</strain>
    </source>
</reference>
<evidence type="ECO:0000256" key="4">
    <source>
        <dbReference type="ARBA" id="ARBA00023136"/>
    </source>
</evidence>
<comment type="subcellular location">
    <subcellularLocation>
        <location evidence="1">Membrane</location>
        <topology evidence="1">Multi-pass membrane protein</topology>
    </subcellularLocation>
</comment>
<dbReference type="InterPro" id="IPR000425">
    <property type="entry name" value="MIP"/>
</dbReference>
<feature type="transmembrane region" description="Helical" evidence="6">
    <location>
        <begin position="283"/>
        <end position="307"/>
    </location>
</feature>
<evidence type="ECO:0000256" key="2">
    <source>
        <dbReference type="ARBA" id="ARBA00022692"/>
    </source>
</evidence>
<keyword evidence="5" id="KW-0813">Transport</keyword>
<feature type="transmembrane region" description="Helical" evidence="6">
    <location>
        <begin position="254"/>
        <end position="271"/>
    </location>
</feature>
<feature type="transmembrane region" description="Helical" evidence="6">
    <location>
        <begin position="179"/>
        <end position="199"/>
    </location>
</feature>
<dbReference type="GO" id="GO:0005886">
    <property type="term" value="C:plasma membrane"/>
    <property type="evidence" value="ECO:0007669"/>
    <property type="project" value="TreeGrafter"/>
</dbReference>
<sequence length="415" mass="45142">MRRRGFAPIAIGLALTLIHLISIPVTNTSVNPARSTAVAIFQGGWALQQLWLFWVMPIVGGILGGVLYRTLLEKTRLTLFKARVSGLFLSGDSFTRPGDLGSVMGRYSHHARAASFMFSGLFIILLPLVVGYLLPLRHSSALKLINRMLSWIVYVILFFMGISLAFLDNLASNLLAILHYAAVSVVIILLCNIAALLWLESKMPWRSQHRQEKLPSRLAMALESLQLCGVVVLGFLLGLTRLPFLQHATEASEYTLIFLLFLVGIQLRNNGMSLRQIVLNRRGMIVAVVVTASSLLGGILNAFILGLPLKTGLAMASGFGWYSLSGILLTESFGPVIGSAAFFNDLCRELLAIMLIPGLIRRSRSTALGLCGATSMDFTLPVLQRSGGVEIVPAAIVHGFLLSLLVPILIAFFTA</sequence>
<accession>A0A377W8G5</accession>
<dbReference type="GO" id="GO:0015661">
    <property type="term" value="F:L-lysine efflux transmembrane transporter activity"/>
    <property type="evidence" value="ECO:0007669"/>
    <property type="project" value="InterPro"/>
</dbReference>
<proteinExistence type="inferred from homology"/>
<dbReference type="Pfam" id="PF03956">
    <property type="entry name" value="Lys_export"/>
    <property type="match status" value="1"/>
</dbReference>
<organism evidence="7 8">
    <name type="scientific">Klebsiella pneumoniae</name>
    <dbReference type="NCBI Taxonomy" id="573"/>
    <lineage>
        <taxon>Bacteria</taxon>
        <taxon>Pseudomonadati</taxon>
        <taxon>Pseudomonadota</taxon>
        <taxon>Gammaproteobacteria</taxon>
        <taxon>Enterobacterales</taxon>
        <taxon>Enterobacteriaceae</taxon>
        <taxon>Klebsiella/Raoultella group</taxon>
        <taxon>Klebsiella</taxon>
        <taxon>Klebsiella pneumoniae complex</taxon>
    </lineage>
</organism>
<evidence type="ECO:0000313" key="7">
    <source>
        <dbReference type="EMBL" id="STT49571.1"/>
    </source>
</evidence>
<evidence type="ECO:0000256" key="5">
    <source>
        <dbReference type="RuleBase" id="RU000477"/>
    </source>
</evidence>
<protein>
    <submittedName>
        <fullName evidence="7">Surface protein</fullName>
    </submittedName>
</protein>
<feature type="transmembrane region" description="Helical" evidence="6">
    <location>
        <begin position="115"/>
        <end position="136"/>
    </location>
</feature>
<keyword evidence="2 5" id="KW-0812">Transmembrane</keyword>
<dbReference type="EMBL" id="UGLB01000003">
    <property type="protein sequence ID" value="STT49571.1"/>
    <property type="molecule type" value="Genomic_DNA"/>
</dbReference>
<feature type="transmembrane region" description="Helical" evidence="6">
    <location>
        <begin position="148"/>
        <end position="167"/>
    </location>
</feature>
<dbReference type="GO" id="GO:0015267">
    <property type="term" value="F:channel activity"/>
    <property type="evidence" value="ECO:0007669"/>
    <property type="project" value="InterPro"/>
</dbReference>
<dbReference type="PRINTS" id="PR00783">
    <property type="entry name" value="MINTRINSICP"/>
</dbReference>
<gene>
    <name evidence="7" type="primary">aqpZ2</name>
    <name evidence="7" type="ORF">NCTC9637_04532</name>
</gene>
<keyword evidence="3 6" id="KW-1133">Transmembrane helix</keyword>
<dbReference type="InterPro" id="IPR005642">
    <property type="entry name" value="LysO"/>
</dbReference>
<evidence type="ECO:0000256" key="6">
    <source>
        <dbReference type="SAM" id="Phobius"/>
    </source>
</evidence>
<dbReference type="AlphaFoldDB" id="A0A377W8G5"/>
<dbReference type="SUPFAM" id="SSF81338">
    <property type="entry name" value="Aquaporin-like"/>
    <property type="match status" value="1"/>
</dbReference>